<dbReference type="GeneID" id="10773535"/>
<dbReference type="STRING" id="647113.Metok_1379"/>
<dbReference type="HOGENOM" id="CLU_142825_3_3_2"/>
<keyword evidence="3" id="KW-0540">Nuclease</keyword>
<dbReference type="GO" id="GO:0004540">
    <property type="term" value="F:RNA nuclease activity"/>
    <property type="evidence" value="ECO:0007669"/>
    <property type="project" value="InterPro"/>
</dbReference>
<dbReference type="Proteomes" id="UP000009296">
    <property type="component" value="Chromosome"/>
</dbReference>
<evidence type="ECO:0008006" key="8">
    <source>
        <dbReference type="Google" id="ProtNLM"/>
    </source>
</evidence>
<dbReference type="InterPro" id="IPR008201">
    <property type="entry name" value="HepT-like"/>
</dbReference>
<dbReference type="KEGG" id="mok:Metok_1379"/>
<keyword evidence="1" id="KW-0597">Phosphoprotein</keyword>
<evidence type="ECO:0000313" key="6">
    <source>
        <dbReference type="EMBL" id="AEH07344.1"/>
    </source>
</evidence>
<evidence type="ECO:0000256" key="3">
    <source>
        <dbReference type="ARBA" id="ARBA00022722"/>
    </source>
</evidence>
<dbReference type="RefSeq" id="WP_013867526.1">
    <property type="nucleotide sequence ID" value="NC_015636.1"/>
</dbReference>
<reference evidence="6" key="1">
    <citation type="submission" date="2011-05" db="EMBL/GenBank/DDBJ databases">
        <title>Complete sequence of chromosome of Methanothermococcus okinawensis IH1.</title>
        <authorList>
            <consortium name="US DOE Joint Genome Institute"/>
            <person name="Lucas S."/>
            <person name="Han J."/>
            <person name="Lapidus A."/>
            <person name="Cheng J.-F."/>
            <person name="Goodwin L."/>
            <person name="Pitluck S."/>
            <person name="Peters L."/>
            <person name="Mikhailova N."/>
            <person name="Held B."/>
            <person name="Han C."/>
            <person name="Tapia R."/>
            <person name="Land M."/>
            <person name="Hauser L."/>
            <person name="Kyrpides N."/>
            <person name="Ivanova N."/>
            <person name="Pagani I."/>
            <person name="Sieprawska-Lupa M."/>
            <person name="Takai K."/>
            <person name="Miyazaki J."/>
            <person name="Whitman W."/>
            <person name="Woyke T."/>
        </authorList>
    </citation>
    <scope>NUCLEOTIDE SEQUENCE</scope>
    <source>
        <strain evidence="6">IH1</strain>
    </source>
</reference>
<name>F8AJY8_METOI</name>
<dbReference type="EMBL" id="CP002792">
    <property type="protein sequence ID" value="AEH07344.1"/>
    <property type="molecule type" value="Genomic_DNA"/>
</dbReference>
<evidence type="ECO:0000256" key="5">
    <source>
        <dbReference type="ARBA" id="ARBA00022801"/>
    </source>
</evidence>
<dbReference type="GO" id="GO:0016787">
    <property type="term" value="F:hydrolase activity"/>
    <property type="evidence" value="ECO:0007669"/>
    <property type="project" value="UniProtKB-KW"/>
</dbReference>
<dbReference type="eggNOG" id="arCOG05024">
    <property type="taxonomic scope" value="Archaea"/>
</dbReference>
<dbReference type="OrthoDB" id="318716at2157"/>
<accession>F8AJY8</accession>
<evidence type="ECO:0000256" key="1">
    <source>
        <dbReference type="ARBA" id="ARBA00022553"/>
    </source>
</evidence>
<protein>
    <recommendedName>
        <fullName evidence="8">DUF86 domain-containing protein</fullName>
    </recommendedName>
</protein>
<keyword evidence="4" id="KW-0547">Nucleotide-binding</keyword>
<evidence type="ECO:0000256" key="2">
    <source>
        <dbReference type="ARBA" id="ARBA00022649"/>
    </source>
</evidence>
<organism evidence="6 7">
    <name type="scientific">Methanothermococcus okinawensis (strain DSM 14208 / JCM 11175 / IH1)</name>
    <dbReference type="NCBI Taxonomy" id="647113"/>
    <lineage>
        <taxon>Archaea</taxon>
        <taxon>Methanobacteriati</taxon>
        <taxon>Methanobacteriota</taxon>
        <taxon>Methanomada group</taxon>
        <taxon>Methanococci</taxon>
        <taxon>Methanococcales</taxon>
        <taxon>Methanococcaceae</taxon>
        <taxon>Methanothermococcus</taxon>
    </lineage>
</organism>
<dbReference type="PANTHER" id="PTHR34139">
    <property type="entry name" value="UPF0331 PROTEIN MJ0127"/>
    <property type="match status" value="1"/>
</dbReference>
<evidence type="ECO:0000313" key="7">
    <source>
        <dbReference type="Proteomes" id="UP000009296"/>
    </source>
</evidence>
<gene>
    <name evidence="6" type="ordered locus">Metok_1379</name>
</gene>
<dbReference type="Pfam" id="PF01934">
    <property type="entry name" value="HepT-like"/>
    <property type="match status" value="1"/>
</dbReference>
<keyword evidence="7" id="KW-1185">Reference proteome</keyword>
<keyword evidence="2" id="KW-1277">Toxin-antitoxin system</keyword>
<dbReference type="AlphaFoldDB" id="F8AJY8"/>
<dbReference type="PANTHER" id="PTHR34139:SF1">
    <property type="entry name" value="RNASE MJ1380-RELATED"/>
    <property type="match status" value="1"/>
</dbReference>
<dbReference type="GO" id="GO:0000166">
    <property type="term" value="F:nucleotide binding"/>
    <property type="evidence" value="ECO:0007669"/>
    <property type="project" value="UniProtKB-KW"/>
</dbReference>
<proteinExistence type="predicted"/>
<sequence length="119" mass="14355">MRYYQRLSILKDKRKYLLHILDECEYLLNTSHNLDYNTFIEDETLKRAFVRSLEIIGEAVKNIPNEIRDSHPEIQWRNIAGMRDVLIHKYFGVDYYLVYDVVINKIPKLKPIIEKILKE</sequence>
<dbReference type="InterPro" id="IPR051813">
    <property type="entry name" value="HepT_RNase_toxin"/>
</dbReference>
<evidence type="ECO:0000256" key="4">
    <source>
        <dbReference type="ARBA" id="ARBA00022741"/>
    </source>
</evidence>
<keyword evidence="5" id="KW-0378">Hydrolase</keyword>
<dbReference type="GO" id="GO:0110001">
    <property type="term" value="C:toxin-antitoxin complex"/>
    <property type="evidence" value="ECO:0007669"/>
    <property type="project" value="InterPro"/>
</dbReference>